<name>A0A9X2PA55_9HYPH</name>
<dbReference type="AlphaFoldDB" id="A0A9X2PA55"/>
<keyword evidence="3" id="KW-1003">Cell membrane</keyword>
<dbReference type="InterPro" id="IPR036259">
    <property type="entry name" value="MFS_trans_sf"/>
</dbReference>
<keyword evidence="7 8" id="KW-0472">Membrane</keyword>
<evidence type="ECO:0000256" key="2">
    <source>
        <dbReference type="ARBA" id="ARBA00022448"/>
    </source>
</evidence>
<evidence type="ECO:0000256" key="1">
    <source>
        <dbReference type="ARBA" id="ARBA00004651"/>
    </source>
</evidence>
<dbReference type="RefSeq" id="WP_258731949.1">
    <property type="nucleotide sequence ID" value="NZ_JANTHZ010000002.1"/>
</dbReference>
<feature type="transmembrane region" description="Helical" evidence="8">
    <location>
        <begin position="121"/>
        <end position="141"/>
    </location>
</feature>
<evidence type="ECO:0000256" key="8">
    <source>
        <dbReference type="SAM" id="Phobius"/>
    </source>
</evidence>
<keyword evidence="4 8" id="KW-0812">Transmembrane</keyword>
<organism evidence="10 11">
    <name type="scientific">Ancylobacter mangrovi</name>
    <dbReference type="NCBI Taxonomy" id="2972472"/>
    <lineage>
        <taxon>Bacteria</taxon>
        <taxon>Pseudomonadati</taxon>
        <taxon>Pseudomonadota</taxon>
        <taxon>Alphaproteobacteria</taxon>
        <taxon>Hyphomicrobiales</taxon>
        <taxon>Xanthobacteraceae</taxon>
        <taxon>Ancylobacter</taxon>
    </lineage>
</organism>
<evidence type="ECO:0000256" key="3">
    <source>
        <dbReference type="ARBA" id="ARBA00022475"/>
    </source>
</evidence>
<dbReference type="EMBL" id="JANTHZ010000002">
    <property type="protein sequence ID" value="MCS0494909.1"/>
    <property type="molecule type" value="Genomic_DNA"/>
</dbReference>
<dbReference type="PROSITE" id="PS00217">
    <property type="entry name" value="SUGAR_TRANSPORT_2"/>
    <property type="match status" value="1"/>
</dbReference>
<keyword evidence="2" id="KW-0813">Transport</keyword>
<feature type="transmembrane region" description="Helical" evidence="8">
    <location>
        <begin position="97"/>
        <end position="115"/>
    </location>
</feature>
<dbReference type="SUPFAM" id="SSF103473">
    <property type="entry name" value="MFS general substrate transporter"/>
    <property type="match status" value="1"/>
</dbReference>
<comment type="subcellular location">
    <subcellularLocation>
        <location evidence="1">Cell membrane</location>
        <topology evidence="1">Multi-pass membrane protein</topology>
    </subcellularLocation>
</comment>
<gene>
    <name evidence="10" type="ORF">NVS89_07350</name>
</gene>
<dbReference type="Proteomes" id="UP001151088">
    <property type="component" value="Unassembled WGS sequence"/>
</dbReference>
<dbReference type="GO" id="GO:0005886">
    <property type="term" value="C:plasma membrane"/>
    <property type="evidence" value="ECO:0007669"/>
    <property type="project" value="UniProtKB-SubCell"/>
</dbReference>
<dbReference type="FunFam" id="1.20.1250.20:FF:000001">
    <property type="entry name" value="Dicarboxylate MFS transporter"/>
    <property type="match status" value="1"/>
</dbReference>
<feature type="transmembrane region" description="Helical" evidence="8">
    <location>
        <begin position="382"/>
        <end position="403"/>
    </location>
</feature>
<feature type="transmembrane region" description="Helical" evidence="8">
    <location>
        <begin position="194"/>
        <end position="216"/>
    </location>
</feature>
<evidence type="ECO:0000256" key="5">
    <source>
        <dbReference type="ARBA" id="ARBA00022847"/>
    </source>
</evidence>
<comment type="caution">
    <text evidence="10">The sequence shown here is derived from an EMBL/GenBank/DDBJ whole genome shotgun (WGS) entry which is preliminary data.</text>
</comment>
<feature type="transmembrane region" description="Helical" evidence="8">
    <location>
        <begin position="291"/>
        <end position="312"/>
    </location>
</feature>
<protein>
    <submittedName>
        <fullName evidence="10">MFS transporter</fullName>
    </submittedName>
</protein>
<evidence type="ECO:0000313" key="10">
    <source>
        <dbReference type="EMBL" id="MCS0494909.1"/>
    </source>
</evidence>
<feature type="transmembrane region" description="Helical" evidence="8">
    <location>
        <begin position="348"/>
        <end position="370"/>
    </location>
</feature>
<feature type="domain" description="Major facilitator superfamily (MFS) profile" evidence="9">
    <location>
        <begin position="25"/>
        <end position="437"/>
    </location>
</feature>
<proteinExistence type="predicted"/>
<dbReference type="PANTHER" id="PTHR43528:SF1">
    <property type="entry name" value="ALPHA-KETOGLUTARATE PERMEASE"/>
    <property type="match status" value="1"/>
</dbReference>
<feature type="transmembrane region" description="Helical" evidence="8">
    <location>
        <begin position="162"/>
        <end position="188"/>
    </location>
</feature>
<dbReference type="InterPro" id="IPR005828">
    <property type="entry name" value="MFS_sugar_transport-like"/>
</dbReference>
<keyword evidence="5" id="KW-0769">Symport</keyword>
<dbReference type="Gene3D" id="1.20.1250.20">
    <property type="entry name" value="MFS general substrate transporter like domains"/>
    <property type="match status" value="2"/>
</dbReference>
<evidence type="ECO:0000256" key="4">
    <source>
        <dbReference type="ARBA" id="ARBA00022692"/>
    </source>
</evidence>
<accession>A0A9X2PA55</accession>
<dbReference type="GO" id="GO:0015293">
    <property type="term" value="F:symporter activity"/>
    <property type="evidence" value="ECO:0007669"/>
    <property type="project" value="UniProtKB-KW"/>
</dbReference>
<feature type="transmembrane region" description="Helical" evidence="8">
    <location>
        <begin position="415"/>
        <end position="432"/>
    </location>
</feature>
<sequence>MSVTSLDQPSYRVTRPSEGGVSPATLVAGALGNALEWYDFAAYGFLAAIFAKNFFPESDAFVGLISAFGIFAASFLMRPIGGVVFGHVGDRYGRRQALLISAAMMTCSTVAIGLLPTFATIGVLAPVLLLLLRLLQGLSIGGEYTTSAIFLAENARPGRRGLLTSFAGCGASGGTLLGSMVGAVTAMMMSSDALLAWGWRIPFLLGIVLGGFTLYLRRTAIDAEAHEPPRPGPGHAAMRELPLLVALRTDGASMLRAVALNLTLGAGFYMLFVYLTTYMQQVDGLPDRLSLQINTISMIVVLVLAPVFAALTDRVGRKPVICAGLAGMVVFSWPLFRLLSAGNAEEALIGQLGFAVLIASFAGPIPCVLVEMFRPATRCSALSLSYNVALGLAGGTAPMVAVYLVNREQLDMGPALYLMAISAVSFVAALTLKETRGRPLG</sequence>
<evidence type="ECO:0000313" key="11">
    <source>
        <dbReference type="Proteomes" id="UP001151088"/>
    </source>
</evidence>
<feature type="transmembrane region" description="Helical" evidence="8">
    <location>
        <begin position="319"/>
        <end position="336"/>
    </location>
</feature>
<dbReference type="InterPro" id="IPR020846">
    <property type="entry name" value="MFS_dom"/>
</dbReference>
<dbReference type="InterPro" id="IPR005829">
    <property type="entry name" value="Sugar_transporter_CS"/>
</dbReference>
<evidence type="ECO:0000259" key="9">
    <source>
        <dbReference type="PROSITE" id="PS50850"/>
    </source>
</evidence>
<evidence type="ECO:0000256" key="7">
    <source>
        <dbReference type="ARBA" id="ARBA00023136"/>
    </source>
</evidence>
<dbReference type="PANTHER" id="PTHR43528">
    <property type="entry name" value="ALPHA-KETOGLUTARATE PERMEASE"/>
    <property type="match status" value="1"/>
</dbReference>
<keyword evidence="11" id="KW-1185">Reference proteome</keyword>
<evidence type="ECO:0000256" key="6">
    <source>
        <dbReference type="ARBA" id="ARBA00022989"/>
    </source>
</evidence>
<feature type="transmembrane region" description="Helical" evidence="8">
    <location>
        <begin position="258"/>
        <end position="279"/>
    </location>
</feature>
<keyword evidence="6 8" id="KW-1133">Transmembrane helix</keyword>
<dbReference type="Pfam" id="PF00083">
    <property type="entry name" value="Sugar_tr"/>
    <property type="match status" value="2"/>
</dbReference>
<reference evidence="10" key="1">
    <citation type="submission" date="2022-08" db="EMBL/GenBank/DDBJ databases">
        <authorList>
            <person name="Li F."/>
        </authorList>
    </citation>
    <scope>NUCLEOTIDE SEQUENCE</scope>
    <source>
        <strain evidence="10">MQZ15Z-1</strain>
    </source>
</reference>
<dbReference type="InterPro" id="IPR051084">
    <property type="entry name" value="H+-coupled_symporters"/>
</dbReference>
<feature type="transmembrane region" description="Helical" evidence="8">
    <location>
        <begin position="60"/>
        <end position="85"/>
    </location>
</feature>
<dbReference type="PROSITE" id="PS50850">
    <property type="entry name" value="MFS"/>
    <property type="match status" value="1"/>
</dbReference>